<evidence type="ECO:0000256" key="8">
    <source>
        <dbReference type="SAM" id="Coils"/>
    </source>
</evidence>
<dbReference type="GO" id="GO:0005816">
    <property type="term" value="C:spindle pole body"/>
    <property type="evidence" value="ECO:0007669"/>
    <property type="project" value="UniProtKB-SubCell"/>
</dbReference>
<evidence type="ECO:0000256" key="5">
    <source>
        <dbReference type="ARBA" id="ARBA00023054"/>
    </source>
</evidence>
<comment type="subcellular location">
    <subcellularLocation>
        <location evidence="1">Cytoplasm</location>
        <location evidence="1">Cytoskeleton</location>
        <location evidence="1">Microtubule organizing center</location>
        <location evidence="1">Spindle pole body</location>
    </subcellularLocation>
</comment>
<evidence type="ECO:0000256" key="2">
    <source>
        <dbReference type="ARBA" id="ARBA00006554"/>
    </source>
</evidence>
<dbReference type="EMBL" id="CP058604">
    <property type="protein sequence ID" value="QLG70748.1"/>
    <property type="molecule type" value="Genomic_DNA"/>
</dbReference>
<evidence type="ECO:0000256" key="3">
    <source>
        <dbReference type="ARBA" id="ARBA00021092"/>
    </source>
</evidence>
<dbReference type="AlphaFoldDB" id="A0A7H9AWG7"/>
<organism evidence="12 13">
    <name type="scientific">Zygotorulaspora mrakii</name>
    <name type="common">Zygosaccharomyces mrakii</name>
    <dbReference type="NCBI Taxonomy" id="42260"/>
    <lineage>
        <taxon>Eukaryota</taxon>
        <taxon>Fungi</taxon>
        <taxon>Dikarya</taxon>
        <taxon>Ascomycota</taxon>
        <taxon>Saccharomycotina</taxon>
        <taxon>Saccharomycetes</taxon>
        <taxon>Saccharomycetales</taxon>
        <taxon>Saccharomycetaceae</taxon>
        <taxon>Zygotorulaspora</taxon>
    </lineage>
</organism>
<evidence type="ECO:0000256" key="4">
    <source>
        <dbReference type="ARBA" id="ARBA00022490"/>
    </source>
</evidence>
<proteinExistence type="inferred from homology"/>
<sequence>MLWSSADTPSQDGTENGYGGLYKWTMDALFGSRISPSRKFREFSQDDTNYNVNLTGQRLHRTFDKPLVEAGSERLRSTSLSGLDPTFYNRYELLPELSDDDGVDADIDVYNRRKNSPFIDHPINPVPQMRKEPTDTFGARKGYQDRPSKKYHDDDDDDFSIVAKSPLADDPIISRLFEGGIKNAVRPSQIPGKFPSPVKVTATKFDYTEEYLSILDQLEKNDRLLSDMNTNLQTKRDLNIKQEETYKMKYRHTRSELIKELKHSKALYDNYYKLYGKYQQLKTLSQDAVQLQTQVSNLETQLVDSAIEKEKQIHSLTKRMFDLEQRVREAESSKEREAQRYEAHIAGLEAQLAARQLPPSGVSSLSFSPSRSHYRDQSSLSDYNAVVDTQFLKNLH</sequence>
<dbReference type="OrthoDB" id="4042536at2759"/>
<feature type="region of interest" description="Disordered" evidence="9">
    <location>
        <begin position="118"/>
        <end position="157"/>
    </location>
</feature>
<evidence type="ECO:0000256" key="9">
    <source>
        <dbReference type="SAM" id="MobiDB-lite"/>
    </source>
</evidence>
<evidence type="ECO:0000256" key="1">
    <source>
        <dbReference type="ARBA" id="ARBA00004317"/>
    </source>
</evidence>
<reference evidence="12 13" key="1">
    <citation type="submission" date="2020-07" db="EMBL/GenBank/DDBJ databases">
        <title>The yeast mating-type switching endonuclease HO is a domesticated member of an unorthodox homing genetic element family.</title>
        <authorList>
            <person name="Coughlan A.Y."/>
            <person name="Lombardi L."/>
            <person name="Braun-Galleani S."/>
            <person name="Martos A.R."/>
            <person name="Galeote V."/>
            <person name="Bigey F."/>
            <person name="Dequin S."/>
            <person name="Byrne K.P."/>
            <person name="Wolfe K.H."/>
        </authorList>
    </citation>
    <scope>NUCLEOTIDE SEQUENCE [LARGE SCALE GENOMIC DNA]</scope>
    <source>
        <strain evidence="12 13">NRRL Y-6702</strain>
    </source>
</reference>
<dbReference type="RefSeq" id="XP_037142476.1">
    <property type="nucleotide sequence ID" value="XM_037286581.1"/>
</dbReference>
<gene>
    <name evidence="12" type="ORF">HG535_0A06900</name>
</gene>
<dbReference type="KEGG" id="zmk:HG535_0A06900"/>
<dbReference type="Pfam" id="PF15271">
    <property type="entry name" value="BBP1_N"/>
    <property type="match status" value="1"/>
</dbReference>
<keyword evidence="5 8" id="KW-0175">Coiled coil</keyword>
<feature type="domain" description="Spindle pole body component Bbp1 C-terminal" evidence="11">
    <location>
        <begin position="206"/>
        <end position="395"/>
    </location>
</feature>
<keyword evidence="13" id="KW-1185">Reference proteome</keyword>
<evidence type="ECO:0000313" key="12">
    <source>
        <dbReference type="EMBL" id="QLG70748.1"/>
    </source>
</evidence>
<evidence type="ECO:0000256" key="6">
    <source>
        <dbReference type="ARBA" id="ARBA00023212"/>
    </source>
</evidence>
<evidence type="ECO:0000256" key="7">
    <source>
        <dbReference type="ARBA" id="ARBA00024676"/>
    </source>
</evidence>
<comment type="similarity">
    <text evidence="2">Belongs to the BBP1 family.</text>
</comment>
<evidence type="ECO:0000259" key="10">
    <source>
        <dbReference type="Pfam" id="PF15271"/>
    </source>
</evidence>
<comment type="function">
    <text evidence="7">Component of the spindle pole body (SPB) required for insertion of the nascent SPB into the nuclear envelope and for the proper execution of spindle pole body (SPB) duplication. Connects the central plaque of the SPB with the half-bridge. Required for proper localization of CDC5 at the SPB and for proper M-phase progression.</text>
</comment>
<evidence type="ECO:0000259" key="11">
    <source>
        <dbReference type="Pfam" id="PF15272"/>
    </source>
</evidence>
<dbReference type="InterPro" id="IPR029330">
    <property type="entry name" value="Bbp1_C"/>
</dbReference>
<dbReference type="GeneID" id="59234384"/>
<dbReference type="Proteomes" id="UP000509704">
    <property type="component" value="Chromosome 1"/>
</dbReference>
<keyword evidence="4" id="KW-0963">Cytoplasm</keyword>
<protein>
    <recommendedName>
        <fullName evidence="3">Spindle pole component BBP1</fullName>
    </recommendedName>
</protein>
<evidence type="ECO:0000313" key="13">
    <source>
        <dbReference type="Proteomes" id="UP000509704"/>
    </source>
</evidence>
<dbReference type="Pfam" id="PF15272">
    <property type="entry name" value="BBP1_C"/>
    <property type="match status" value="1"/>
</dbReference>
<dbReference type="InterPro" id="IPR029328">
    <property type="entry name" value="Bbp1_N"/>
</dbReference>
<feature type="compositionally biased region" description="Basic and acidic residues" evidence="9">
    <location>
        <begin position="142"/>
        <end position="153"/>
    </location>
</feature>
<feature type="domain" description="Spindle pole component Bbp1 N-terminal" evidence="10">
    <location>
        <begin position="17"/>
        <end position="178"/>
    </location>
</feature>
<keyword evidence="6" id="KW-0206">Cytoskeleton</keyword>
<accession>A0A7H9AWG7</accession>
<feature type="coiled-coil region" evidence="8">
    <location>
        <begin position="281"/>
        <end position="351"/>
    </location>
</feature>
<name>A0A7H9AWG7_ZYGMR</name>